<dbReference type="PANTHER" id="PTHR33972">
    <property type="entry name" value="EXPRESSED PROTEIN"/>
    <property type="match status" value="1"/>
</dbReference>
<name>A0A8K0MXX6_COCNU</name>
<comment type="caution">
    <text evidence="1">The sequence shown here is derived from an EMBL/GenBank/DDBJ whole genome shotgun (WGS) entry which is preliminary data.</text>
</comment>
<accession>A0A8K0MXX6</accession>
<protein>
    <submittedName>
        <fullName evidence="1">Uncharacterized protein</fullName>
    </submittedName>
</protein>
<sequence>MARILSQTLIQGHPSHLLSASRSPLLPLSAARFVNLRGRSHLSERDLEAAESGEGEVEVEVIGIRRLEDAIHSIIIRRSAPDWLPFIPGSSYWVPPRKQAHRVAELIEKLANPLTEEETLSFMTNRGWPSSSHFLEGNRVVYCASAAPSNFICSVYGNY</sequence>
<dbReference type="OrthoDB" id="1095098at2759"/>
<reference evidence="1" key="2">
    <citation type="submission" date="2019-07" db="EMBL/GenBank/DDBJ databases">
        <authorList>
            <person name="Yang Y."/>
            <person name="Bocs S."/>
            <person name="Baudouin L."/>
        </authorList>
    </citation>
    <scope>NUCLEOTIDE SEQUENCE</scope>
    <source>
        <tissue evidence="1">Spear leaf of Hainan Tall coconut</tissue>
    </source>
</reference>
<dbReference type="AlphaFoldDB" id="A0A8K0MXX6"/>
<dbReference type="Proteomes" id="UP000797356">
    <property type="component" value="Chromosome 2"/>
</dbReference>
<evidence type="ECO:0000313" key="2">
    <source>
        <dbReference type="Proteomes" id="UP000797356"/>
    </source>
</evidence>
<evidence type="ECO:0000313" key="1">
    <source>
        <dbReference type="EMBL" id="KAG1331968.1"/>
    </source>
</evidence>
<dbReference type="EMBL" id="CM017873">
    <property type="protein sequence ID" value="KAG1331968.1"/>
    <property type="molecule type" value="Genomic_DNA"/>
</dbReference>
<gene>
    <name evidence="1" type="ORF">COCNU_02G019360</name>
</gene>
<organism evidence="1 2">
    <name type="scientific">Cocos nucifera</name>
    <name type="common">Coconut palm</name>
    <dbReference type="NCBI Taxonomy" id="13894"/>
    <lineage>
        <taxon>Eukaryota</taxon>
        <taxon>Viridiplantae</taxon>
        <taxon>Streptophyta</taxon>
        <taxon>Embryophyta</taxon>
        <taxon>Tracheophyta</taxon>
        <taxon>Spermatophyta</taxon>
        <taxon>Magnoliopsida</taxon>
        <taxon>Liliopsida</taxon>
        <taxon>Arecaceae</taxon>
        <taxon>Arecoideae</taxon>
        <taxon>Cocoseae</taxon>
        <taxon>Attaleinae</taxon>
        <taxon>Cocos</taxon>
    </lineage>
</organism>
<proteinExistence type="predicted"/>
<reference evidence="1" key="1">
    <citation type="journal article" date="2017" name="Gigascience">
        <title>The genome draft of coconut (Cocos nucifera).</title>
        <authorList>
            <person name="Xiao Y."/>
            <person name="Xu P."/>
            <person name="Fan H."/>
            <person name="Baudouin L."/>
            <person name="Xia W."/>
            <person name="Bocs S."/>
            <person name="Xu J."/>
            <person name="Li Q."/>
            <person name="Guo A."/>
            <person name="Zhou L."/>
            <person name="Li J."/>
            <person name="Wu Y."/>
            <person name="Ma Z."/>
            <person name="Armero A."/>
            <person name="Issali A.E."/>
            <person name="Liu N."/>
            <person name="Peng M."/>
            <person name="Yang Y."/>
        </authorList>
    </citation>
    <scope>NUCLEOTIDE SEQUENCE</scope>
    <source>
        <tissue evidence="1">Spear leaf of Hainan Tall coconut</tissue>
    </source>
</reference>
<keyword evidence="2" id="KW-1185">Reference proteome</keyword>
<dbReference type="PANTHER" id="PTHR33972:SF2">
    <property type="entry name" value="OS04G0606700 PROTEIN"/>
    <property type="match status" value="1"/>
</dbReference>